<dbReference type="InterPro" id="IPR019148">
    <property type="entry name" value="Nuclear_protein_DGCR14_ESS-2"/>
</dbReference>
<organism evidence="5 6">
    <name type="scientific">Stomoxys calcitrans</name>
    <name type="common">Stable fly</name>
    <name type="synonym">Conops calcitrans</name>
    <dbReference type="NCBI Taxonomy" id="35570"/>
    <lineage>
        <taxon>Eukaryota</taxon>
        <taxon>Metazoa</taxon>
        <taxon>Ecdysozoa</taxon>
        <taxon>Arthropoda</taxon>
        <taxon>Hexapoda</taxon>
        <taxon>Insecta</taxon>
        <taxon>Pterygota</taxon>
        <taxon>Neoptera</taxon>
        <taxon>Endopterygota</taxon>
        <taxon>Diptera</taxon>
        <taxon>Brachycera</taxon>
        <taxon>Muscomorpha</taxon>
        <taxon>Muscoidea</taxon>
        <taxon>Muscidae</taxon>
        <taxon>Stomoxys</taxon>
    </lineage>
</organism>
<reference evidence="5" key="1">
    <citation type="submission" date="2020-05" db="UniProtKB">
        <authorList>
            <consortium name="EnsemblMetazoa"/>
        </authorList>
    </citation>
    <scope>IDENTIFICATION</scope>
    <source>
        <strain evidence="5">USDA</strain>
    </source>
</reference>
<keyword evidence="3" id="KW-0539">Nucleus</keyword>
<dbReference type="KEGG" id="scac:106087824"/>
<sequence>MTPTKSTPSPSTTPGSQALINFRKTPQAVETFKRPSDMGVIKRKPKPKILTEEKYIEEISKIIQRDFFPDLEKLKAQNDYLDAMEQKDYARMESIRAKYSGKQHSERSRSMTPATFETPASFGEQTPRTNSAADTPGARSVCSTSSQKSCSSIADKHSLDSFLQAYTSEDNDSFQKIVDTADAKLRQKFSVLYNEERISAEKLQRALTLPGIEKQFEQPDPLRVIETWNYTNKNSIMYTPEGVELTEKEKIEMANRKQVIHHNATRMQNNPFKEEEKAIQKTNSQISTGDDINQSGPNTMDTNASSGPHINRFDLLKTPSPRPGEAFSPLMTWGEIEGTPFRLDGSDTPVRPNVGPSFKINENSRRETIALALAEKVGEKMRAQKQRAKETARNNISSPFIRSNMERLASMSPAARNLATMKLGIRSTPSMLTPSPLRTPKTKTPLKAGSKMMVKTTPDVGVKKSVVKPSPRSTMPKAASQDMATNIGETGGTLTDDLLQIPVKRARAADFF</sequence>
<evidence type="ECO:0000313" key="5">
    <source>
        <dbReference type="EnsemblMetazoa" id="SCAU013842-PA"/>
    </source>
</evidence>
<evidence type="ECO:0000256" key="3">
    <source>
        <dbReference type="ARBA" id="ARBA00023242"/>
    </source>
</evidence>
<comment type="similarity">
    <text evidence="2">Belongs to the ESS2 family.</text>
</comment>
<feature type="region of interest" description="Disordered" evidence="4">
    <location>
        <begin position="98"/>
        <end position="140"/>
    </location>
</feature>
<protein>
    <submittedName>
        <fullName evidence="5">Uncharacterized protein</fullName>
    </submittedName>
</protein>
<dbReference type="Proteomes" id="UP000095300">
    <property type="component" value="Unassembled WGS sequence"/>
</dbReference>
<comment type="subcellular location">
    <subcellularLocation>
        <location evidence="1">Nucleus</location>
    </subcellularLocation>
</comment>
<dbReference type="AlphaFoldDB" id="A0A1I8Q4I4"/>
<dbReference type="PANTHER" id="PTHR12940:SF0">
    <property type="entry name" value="SPLICING FACTOR ESS-2 HOMOLOG"/>
    <property type="match status" value="1"/>
</dbReference>
<dbReference type="Pfam" id="PF09751">
    <property type="entry name" value="Es2"/>
    <property type="match status" value="1"/>
</dbReference>
<feature type="region of interest" description="Disordered" evidence="4">
    <location>
        <begin position="1"/>
        <end position="21"/>
    </location>
</feature>
<gene>
    <name evidence="5" type="primary">106087824</name>
</gene>
<evidence type="ECO:0000256" key="1">
    <source>
        <dbReference type="ARBA" id="ARBA00004123"/>
    </source>
</evidence>
<dbReference type="OrthoDB" id="19679at2759"/>
<feature type="compositionally biased region" description="Polar residues" evidence="4">
    <location>
        <begin position="123"/>
        <end position="133"/>
    </location>
</feature>
<dbReference type="VEuPathDB" id="VectorBase:SCAU013842"/>
<evidence type="ECO:0000256" key="4">
    <source>
        <dbReference type="SAM" id="MobiDB-lite"/>
    </source>
</evidence>
<accession>A0A1I8Q4I4</accession>
<feature type="region of interest" description="Disordered" evidence="4">
    <location>
        <begin position="427"/>
        <end position="448"/>
    </location>
</feature>
<keyword evidence="6" id="KW-1185">Reference proteome</keyword>
<name>A0A1I8Q4I4_STOCA</name>
<dbReference type="GO" id="GO:0071013">
    <property type="term" value="C:catalytic step 2 spliceosome"/>
    <property type="evidence" value="ECO:0007669"/>
    <property type="project" value="TreeGrafter"/>
</dbReference>
<evidence type="ECO:0000313" key="6">
    <source>
        <dbReference type="Proteomes" id="UP000095300"/>
    </source>
</evidence>
<feature type="compositionally biased region" description="Low complexity" evidence="4">
    <location>
        <begin position="1"/>
        <end position="16"/>
    </location>
</feature>
<dbReference type="EnsemblMetazoa" id="SCAU013842-RA">
    <property type="protein sequence ID" value="SCAU013842-PA"/>
    <property type="gene ID" value="SCAU013842"/>
</dbReference>
<evidence type="ECO:0000256" key="2">
    <source>
        <dbReference type="ARBA" id="ARBA00009072"/>
    </source>
</evidence>
<dbReference type="STRING" id="35570.A0A1I8Q4I4"/>
<dbReference type="PANTHER" id="PTHR12940">
    <property type="entry name" value="ES-2 PROTEIN - RELATED"/>
    <property type="match status" value="1"/>
</dbReference>
<feature type="region of interest" description="Disordered" evidence="4">
    <location>
        <begin position="280"/>
        <end position="307"/>
    </location>
</feature>
<proteinExistence type="inferred from homology"/>